<dbReference type="STRING" id="329046.A0A1Y2C8Q4"/>
<proteinExistence type="inferred from homology"/>
<dbReference type="Gene3D" id="3.10.120.10">
    <property type="entry name" value="Cytochrome b5-like heme/steroid binding domain"/>
    <property type="match status" value="1"/>
</dbReference>
<dbReference type="SUPFAM" id="SSF55856">
    <property type="entry name" value="Cytochrome b5-like heme/steroid binding domain"/>
    <property type="match status" value="1"/>
</dbReference>
<reference evidence="3 4" key="1">
    <citation type="submission" date="2016-07" db="EMBL/GenBank/DDBJ databases">
        <title>Pervasive Adenine N6-methylation of Active Genes in Fungi.</title>
        <authorList>
            <consortium name="DOE Joint Genome Institute"/>
            <person name="Mondo S.J."/>
            <person name="Dannebaum R.O."/>
            <person name="Kuo R.C."/>
            <person name="Labutti K."/>
            <person name="Haridas S."/>
            <person name="Kuo A."/>
            <person name="Salamov A."/>
            <person name="Ahrendt S.R."/>
            <person name="Lipzen A."/>
            <person name="Sullivan W."/>
            <person name="Andreopoulos W.B."/>
            <person name="Clum A."/>
            <person name="Lindquist E."/>
            <person name="Daum C."/>
            <person name="Ramamoorthy G.K."/>
            <person name="Gryganskyi A."/>
            <person name="Culley D."/>
            <person name="Magnuson J.K."/>
            <person name="James T.Y."/>
            <person name="O'Malley M.A."/>
            <person name="Stajich J.E."/>
            <person name="Spatafora J.W."/>
            <person name="Visel A."/>
            <person name="Grigoriev I.V."/>
        </authorList>
    </citation>
    <scope>NUCLEOTIDE SEQUENCE [LARGE SCALE GENOMIC DNA]</scope>
    <source>
        <strain evidence="3 4">JEL800</strain>
    </source>
</reference>
<dbReference type="GO" id="GO:0016020">
    <property type="term" value="C:membrane"/>
    <property type="evidence" value="ECO:0007669"/>
    <property type="project" value="TreeGrafter"/>
</dbReference>
<dbReference type="InterPro" id="IPR050577">
    <property type="entry name" value="MAPR/NEUFC/NENF-like"/>
</dbReference>
<dbReference type="OrthoDB" id="10257697at2759"/>
<keyword evidence="4" id="KW-1185">Reference proteome</keyword>
<dbReference type="InterPro" id="IPR036400">
    <property type="entry name" value="Cyt_B5-like_heme/steroid_sf"/>
</dbReference>
<organism evidence="3 4">
    <name type="scientific">Rhizoclosmatium globosum</name>
    <dbReference type="NCBI Taxonomy" id="329046"/>
    <lineage>
        <taxon>Eukaryota</taxon>
        <taxon>Fungi</taxon>
        <taxon>Fungi incertae sedis</taxon>
        <taxon>Chytridiomycota</taxon>
        <taxon>Chytridiomycota incertae sedis</taxon>
        <taxon>Chytridiomycetes</taxon>
        <taxon>Chytridiales</taxon>
        <taxon>Chytriomycetaceae</taxon>
        <taxon>Rhizoclosmatium</taxon>
    </lineage>
</organism>
<sequence>MVSATLGVSFVLTGSLTFGHKVNVHKLAAHVFPVSSDLMTWMHGARVIAKSEASEASSSEARDRVQSEDAKEAKVSLASQGERKLITLTAEELKQYDGSDPSKPIYLAIKGRVYDVSAGEQYYGKNGGYKFFAGVDAARAYITGCFETHLIPDLRGLSETEIESLSSWTDFYEKHDKYFYVGQVIHDPIPEDAPLPAPCR</sequence>
<protein>
    <submittedName>
        <fullName evidence="3">Cytochrome b5</fullName>
    </submittedName>
</protein>
<dbReference type="FunFam" id="3.10.120.10:FF:000003">
    <property type="entry name" value="membrane-associated progesterone receptor component 1"/>
    <property type="match status" value="1"/>
</dbReference>
<dbReference type="GO" id="GO:0012505">
    <property type="term" value="C:endomembrane system"/>
    <property type="evidence" value="ECO:0007669"/>
    <property type="project" value="TreeGrafter"/>
</dbReference>
<dbReference type="Proteomes" id="UP000193642">
    <property type="component" value="Unassembled WGS sequence"/>
</dbReference>
<dbReference type="PANTHER" id="PTHR10281">
    <property type="entry name" value="MEMBRANE-ASSOCIATED PROGESTERONE RECEPTOR COMPONENT-RELATED"/>
    <property type="match status" value="1"/>
</dbReference>
<evidence type="ECO:0000313" key="3">
    <source>
        <dbReference type="EMBL" id="ORY43412.1"/>
    </source>
</evidence>
<dbReference type="EMBL" id="MCGO01000025">
    <property type="protein sequence ID" value="ORY43412.1"/>
    <property type="molecule type" value="Genomic_DNA"/>
</dbReference>
<evidence type="ECO:0000313" key="4">
    <source>
        <dbReference type="Proteomes" id="UP000193642"/>
    </source>
</evidence>
<evidence type="ECO:0000259" key="2">
    <source>
        <dbReference type="SMART" id="SM01117"/>
    </source>
</evidence>
<name>A0A1Y2C8Q4_9FUNG</name>
<comment type="similarity">
    <text evidence="1">Belongs to the cytochrome b5 family. MAPR subfamily.</text>
</comment>
<dbReference type="AlphaFoldDB" id="A0A1Y2C8Q4"/>
<dbReference type="SMART" id="SM01117">
    <property type="entry name" value="Cyt-b5"/>
    <property type="match status" value="1"/>
</dbReference>
<feature type="domain" description="Cytochrome b5 heme-binding" evidence="2">
    <location>
        <begin position="88"/>
        <end position="185"/>
    </location>
</feature>
<comment type="caution">
    <text evidence="3">The sequence shown here is derived from an EMBL/GenBank/DDBJ whole genome shotgun (WGS) entry which is preliminary data.</text>
</comment>
<dbReference type="Pfam" id="PF00173">
    <property type="entry name" value="Cyt-b5"/>
    <property type="match status" value="1"/>
</dbReference>
<gene>
    <name evidence="3" type="ORF">BCR33DRAFT_679938</name>
</gene>
<evidence type="ECO:0000256" key="1">
    <source>
        <dbReference type="ARBA" id="ARBA00038357"/>
    </source>
</evidence>
<dbReference type="InterPro" id="IPR001199">
    <property type="entry name" value="Cyt_B5-like_heme/steroid-bd"/>
</dbReference>
<accession>A0A1Y2C8Q4</accession>
<dbReference type="GO" id="GO:0020037">
    <property type="term" value="F:heme binding"/>
    <property type="evidence" value="ECO:0007669"/>
    <property type="project" value="UniProtKB-ARBA"/>
</dbReference>
<dbReference type="PANTHER" id="PTHR10281:SF76">
    <property type="entry name" value="CALCUTTA CUP-RELATED"/>
    <property type="match status" value="1"/>
</dbReference>